<protein>
    <submittedName>
        <fullName evidence="1">Uncharacterized protein</fullName>
    </submittedName>
</protein>
<dbReference type="EMBL" id="CP048739">
    <property type="protein sequence ID" value="QIB74971.1"/>
    <property type="molecule type" value="Genomic_DNA"/>
</dbReference>
<dbReference type="AlphaFoldDB" id="A0A6C0UKW4"/>
<organism evidence="1 2">
    <name type="scientific">Halogeometricum borinquense</name>
    <dbReference type="NCBI Taxonomy" id="60847"/>
    <lineage>
        <taxon>Archaea</taxon>
        <taxon>Methanobacteriati</taxon>
        <taxon>Methanobacteriota</taxon>
        <taxon>Stenosarchaea group</taxon>
        <taxon>Halobacteria</taxon>
        <taxon>Halobacteriales</taxon>
        <taxon>Haloferacaceae</taxon>
        <taxon>Halogeometricum</taxon>
    </lineage>
</organism>
<proteinExistence type="predicted"/>
<dbReference type="RefSeq" id="WP_163486804.1">
    <property type="nucleotide sequence ID" value="NZ_CP048739.1"/>
</dbReference>
<name>A0A6C0UKW4_9EURY</name>
<dbReference type="GeneID" id="44080171"/>
<evidence type="ECO:0000313" key="1">
    <source>
        <dbReference type="EMBL" id="QIB74971.1"/>
    </source>
</evidence>
<dbReference type="Proteomes" id="UP000465846">
    <property type="component" value="Chromosome"/>
</dbReference>
<sequence>MYPEMDITTIGPVTTSRRDEVKALRDSLGHDNYNETIGYLLENVDEPTTGTDG</sequence>
<accession>A0A6C0UKW4</accession>
<gene>
    <name evidence="1" type="ORF">G3I44_12180</name>
</gene>
<evidence type="ECO:0000313" key="2">
    <source>
        <dbReference type="Proteomes" id="UP000465846"/>
    </source>
</evidence>
<reference evidence="1 2" key="1">
    <citation type="submission" date="2020-02" db="EMBL/GenBank/DDBJ databases">
        <title>Whole genome sequence of Halogeometricum borinquense strain wsp4.</title>
        <authorList>
            <person name="Verma D.K."/>
            <person name="Gopal K."/>
            <person name="Prasad E.S."/>
        </authorList>
    </citation>
    <scope>NUCLEOTIDE SEQUENCE [LARGE SCALE GENOMIC DNA]</scope>
    <source>
        <strain evidence="2">wsp4</strain>
    </source>
</reference>